<dbReference type="AlphaFoldDB" id="A0A2K5QZL7"/>
<reference evidence="3" key="1">
    <citation type="submission" date="2025-08" db="UniProtKB">
        <authorList>
            <consortium name="Ensembl"/>
        </authorList>
    </citation>
    <scope>IDENTIFICATION</scope>
</reference>
<dbReference type="InterPro" id="IPR049630">
    <property type="entry name" value="DYDC-like_DD"/>
</dbReference>
<dbReference type="Proteomes" id="UP000233040">
    <property type="component" value="Unassembled WGS sequence"/>
</dbReference>
<keyword evidence="4" id="KW-1185">Reference proteome</keyword>
<dbReference type="Pfam" id="PF05186">
    <property type="entry name" value="Dpy-30"/>
    <property type="match status" value="1"/>
</dbReference>
<evidence type="ECO:0000313" key="3">
    <source>
        <dbReference type="Ensembl" id="ENSCCAP00000021332.1"/>
    </source>
</evidence>
<dbReference type="GeneTree" id="ENSGT00940000162091"/>
<dbReference type="CDD" id="cd22966">
    <property type="entry name" value="DD_DYDC-like"/>
    <property type="match status" value="1"/>
</dbReference>
<dbReference type="GO" id="GO:0048188">
    <property type="term" value="C:Set1C/COMPASS complex"/>
    <property type="evidence" value="ECO:0007669"/>
    <property type="project" value="InterPro"/>
</dbReference>
<evidence type="ECO:0000313" key="4">
    <source>
        <dbReference type="Proteomes" id="UP000233040"/>
    </source>
</evidence>
<gene>
    <name evidence="3" type="primary">DYDC2</name>
</gene>
<dbReference type="PANTHER" id="PTHR23356:SF3">
    <property type="entry name" value="DPY30 DOMAIN-CONTAINING PROTEIN 2"/>
    <property type="match status" value="1"/>
</dbReference>
<sequence length="190" mass="22133">MILRPQPCGTAPRMETNYLKRCFGNCLAQALAEVAKVRPSDPIEYLAHWLYHYGKTVKAKEENRQEKIQLQQEYDSSLKEMEMTERLKQEEYQIQQKCEKCHKELTSETVSMKKNIFMQEDTDPLEKAALKQEFHTRPSSMIPGMPQQVPPSESAGQIDWNFKMSQDINYQEAFQHEVAHEMPSGSKSPY</sequence>
<comment type="similarity">
    <text evidence="1">Belongs to the dpy-30 family.</text>
</comment>
<evidence type="ECO:0000256" key="2">
    <source>
        <dbReference type="ARBA" id="ARBA00068748"/>
    </source>
</evidence>
<dbReference type="OMA" id="AHWLYHH"/>
<reference evidence="3" key="2">
    <citation type="submission" date="2025-09" db="UniProtKB">
        <authorList>
            <consortium name="Ensembl"/>
        </authorList>
    </citation>
    <scope>IDENTIFICATION</scope>
</reference>
<dbReference type="Ensembl" id="ENSCCAT00000038826.1">
    <property type="protein sequence ID" value="ENSCCAP00000021332.1"/>
    <property type="gene ID" value="ENSCCAG00000028493.1"/>
</dbReference>
<dbReference type="Gene3D" id="1.20.890.10">
    <property type="entry name" value="cAMP-dependent protein kinase regulatory subunit, dimerization-anchoring domain"/>
    <property type="match status" value="1"/>
</dbReference>
<evidence type="ECO:0000256" key="1">
    <source>
        <dbReference type="ARBA" id="ARBA00010849"/>
    </source>
</evidence>
<proteinExistence type="inferred from homology"/>
<accession>A0A2K5QZL7</accession>
<dbReference type="FunFam" id="1.20.890.10:FF:000012">
    <property type="entry name" value="DPY30 domain containing 2"/>
    <property type="match status" value="1"/>
</dbReference>
<protein>
    <recommendedName>
        <fullName evidence="2">DPY30 domain-containing protein 2</fullName>
    </recommendedName>
</protein>
<name>A0A2K5QZL7_CEBIM</name>
<dbReference type="InterPro" id="IPR037856">
    <property type="entry name" value="Sdc1/DPY30"/>
</dbReference>
<dbReference type="STRING" id="9516.ENSCCAP00000021332"/>
<dbReference type="PANTHER" id="PTHR23356">
    <property type="entry name" value="DPY30-RELATED"/>
    <property type="match status" value="1"/>
</dbReference>
<organism evidence="3 4">
    <name type="scientific">Cebus imitator</name>
    <name type="common">Panamanian white-faced capuchin</name>
    <name type="synonym">Cebus capucinus imitator</name>
    <dbReference type="NCBI Taxonomy" id="2715852"/>
    <lineage>
        <taxon>Eukaryota</taxon>
        <taxon>Metazoa</taxon>
        <taxon>Chordata</taxon>
        <taxon>Craniata</taxon>
        <taxon>Vertebrata</taxon>
        <taxon>Euteleostomi</taxon>
        <taxon>Mammalia</taxon>
        <taxon>Eutheria</taxon>
        <taxon>Euarchontoglires</taxon>
        <taxon>Primates</taxon>
        <taxon>Haplorrhini</taxon>
        <taxon>Platyrrhini</taxon>
        <taxon>Cebidae</taxon>
        <taxon>Cebinae</taxon>
        <taxon>Cebus</taxon>
    </lineage>
</organism>
<dbReference type="InterPro" id="IPR007858">
    <property type="entry name" value="Dpy-30_motif"/>
</dbReference>